<feature type="transmembrane region" description="Helical" evidence="5">
    <location>
        <begin position="528"/>
        <end position="551"/>
    </location>
</feature>
<feature type="transmembrane region" description="Helical" evidence="5">
    <location>
        <begin position="466"/>
        <end position="493"/>
    </location>
</feature>
<evidence type="ECO:0000313" key="6">
    <source>
        <dbReference type="EMBL" id="CAH3028243.1"/>
    </source>
</evidence>
<dbReference type="EMBL" id="CALNXI010000499">
    <property type="protein sequence ID" value="CAH3028243.1"/>
    <property type="molecule type" value="Genomic_DNA"/>
</dbReference>
<feature type="transmembrane region" description="Helical" evidence="5">
    <location>
        <begin position="41"/>
        <end position="61"/>
    </location>
</feature>
<organism evidence="6 7">
    <name type="scientific">Porites evermanni</name>
    <dbReference type="NCBI Taxonomy" id="104178"/>
    <lineage>
        <taxon>Eukaryota</taxon>
        <taxon>Metazoa</taxon>
        <taxon>Cnidaria</taxon>
        <taxon>Anthozoa</taxon>
        <taxon>Hexacorallia</taxon>
        <taxon>Scleractinia</taxon>
        <taxon>Fungiina</taxon>
        <taxon>Poritidae</taxon>
        <taxon>Porites</taxon>
    </lineage>
</organism>
<dbReference type="SUPFAM" id="SSF103473">
    <property type="entry name" value="MFS general substrate transporter"/>
    <property type="match status" value="1"/>
</dbReference>
<proteinExistence type="predicted"/>
<evidence type="ECO:0000256" key="5">
    <source>
        <dbReference type="SAM" id="Phobius"/>
    </source>
</evidence>
<feature type="transmembrane region" description="Helical" evidence="5">
    <location>
        <begin position="136"/>
        <end position="158"/>
    </location>
</feature>
<feature type="transmembrane region" description="Helical" evidence="5">
    <location>
        <begin position="167"/>
        <end position="183"/>
    </location>
</feature>
<keyword evidence="7" id="KW-1185">Reference proteome</keyword>
<feature type="compositionally biased region" description="Basic and acidic residues" evidence="4">
    <location>
        <begin position="614"/>
        <end position="630"/>
    </location>
</feature>
<feature type="transmembrane region" description="Helical" evidence="5">
    <location>
        <begin position="557"/>
        <end position="585"/>
    </location>
</feature>
<feature type="transmembrane region" description="Helical" evidence="5">
    <location>
        <begin position="499"/>
        <end position="521"/>
    </location>
</feature>
<feature type="transmembrane region" description="Helical" evidence="5">
    <location>
        <begin position="246"/>
        <end position="263"/>
    </location>
</feature>
<dbReference type="Proteomes" id="UP001159427">
    <property type="component" value="Unassembled WGS sequence"/>
</dbReference>
<feature type="transmembrane region" description="Helical" evidence="5">
    <location>
        <begin position="105"/>
        <end position="124"/>
    </location>
</feature>
<protein>
    <submittedName>
        <fullName evidence="6">Uncharacterized protein</fullName>
    </submittedName>
</protein>
<feature type="region of interest" description="Disordered" evidence="4">
    <location>
        <begin position="591"/>
        <end position="630"/>
    </location>
</feature>
<feature type="transmembrane region" description="Helical" evidence="5">
    <location>
        <begin position="189"/>
        <end position="206"/>
    </location>
</feature>
<evidence type="ECO:0000256" key="1">
    <source>
        <dbReference type="ARBA" id="ARBA00022692"/>
    </source>
</evidence>
<dbReference type="PANTHER" id="PTHR23121:SF10">
    <property type="entry name" value="MAJOR FACILITATOR SUPERFAMILY DOMAIN-CONTAINING PROTEIN 4A"/>
    <property type="match status" value="1"/>
</dbReference>
<name>A0ABN8MI73_9CNID</name>
<feature type="transmembrane region" description="Helical" evidence="5">
    <location>
        <begin position="81"/>
        <end position="100"/>
    </location>
</feature>
<gene>
    <name evidence="6" type="ORF">PEVE_00033474</name>
</gene>
<feature type="region of interest" description="Disordered" evidence="4">
    <location>
        <begin position="356"/>
        <end position="378"/>
    </location>
</feature>
<dbReference type="Gene3D" id="1.20.1250.20">
    <property type="entry name" value="MFS general substrate transporter like domains"/>
    <property type="match status" value="2"/>
</dbReference>
<feature type="transmembrane region" description="Helical" evidence="5">
    <location>
        <begin position="324"/>
        <end position="345"/>
    </location>
</feature>
<evidence type="ECO:0000313" key="7">
    <source>
        <dbReference type="Proteomes" id="UP001159427"/>
    </source>
</evidence>
<accession>A0ABN8MI73</accession>
<evidence type="ECO:0000256" key="3">
    <source>
        <dbReference type="ARBA" id="ARBA00023136"/>
    </source>
</evidence>
<reference evidence="6 7" key="1">
    <citation type="submission" date="2022-05" db="EMBL/GenBank/DDBJ databases">
        <authorList>
            <consortium name="Genoscope - CEA"/>
            <person name="William W."/>
        </authorList>
    </citation>
    <scope>NUCLEOTIDE SEQUENCE [LARGE SCALE GENOMIC DNA]</scope>
</reference>
<keyword evidence="2 5" id="KW-1133">Transmembrane helix</keyword>
<evidence type="ECO:0000256" key="2">
    <source>
        <dbReference type="ARBA" id="ARBA00022989"/>
    </source>
</evidence>
<sequence length="630" mass="69550">MSFVHLLGLTIARDRAEKNGKYSDHIRSSTNGRNACFPRRVLITVLYCGCFFSFGTTMAILGPTLMELGHLVHHGLDMMSWLFFTQAAYALLGASVAGILLDSTFFMFGMSVGMAGPTLTDYLISFFENIDIIDALAWLLFTQSTFRFVGAIVAGFLVDRYDINRNFMLLCFLLLNAIFLAVIPICRTLWLLILSTAAAGFSVGILDTATNVQLIGIHGKKVTPYFFLHDEKFVPRSFYENIQLRLALYFSYGFGAFVSPLIAEPFLSGTPHPDIGLPAAKRGNPLPYGGMGHRGHHHLSHRPTNHMRDTFYTEPEKYKSEVQVAYWIIALAHLPVVIGLAYIVITDKWEEHRLKNQAASKTESKDSTSENPDGDIEGLQNKVHLDTETLKPGLCDDSTNKTQIMCITFWTSFLVFLYDGMQGSYGGYVYTYAVKSPLRMTSAQGAFLTSVFWGSLALGRLVSIPIALFLSPAIMLLVDLIGCLVSSLLMLIFRASESALWMGTSTFGLFMSNVFPTSVALAEQYFNVTGTVTCMFVVSAAIGEMIIPLIVGKVFDYVGAISFLAEGCILCFAAFGAYLAVLIIGKGTASHERKREVIGEGNEEVKSDDDADAEKDSEQQKKSEEKSPKR</sequence>
<keyword evidence="1 5" id="KW-0812">Transmembrane</keyword>
<comment type="caution">
    <text evidence="6">The sequence shown here is derived from an EMBL/GenBank/DDBJ whole genome shotgun (WGS) entry which is preliminary data.</text>
</comment>
<dbReference type="PANTHER" id="PTHR23121">
    <property type="entry name" value="SODIUM-DEPENDENT GLUCOSE TRANSPORTER 1"/>
    <property type="match status" value="1"/>
</dbReference>
<dbReference type="InterPro" id="IPR036259">
    <property type="entry name" value="MFS_trans_sf"/>
</dbReference>
<feature type="transmembrane region" description="Helical" evidence="5">
    <location>
        <begin position="441"/>
        <end position="459"/>
    </location>
</feature>
<keyword evidence="3 5" id="KW-0472">Membrane</keyword>
<evidence type="ECO:0000256" key="4">
    <source>
        <dbReference type="SAM" id="MobiDB-lite"/>
    </source>
</evidence>
<feature type="transmembrane region" description="Helical" evidence="5">
    <location>
        <begin position="404"/>
        <end position="421"/>
    </location>
</feature>